<feature type="compositionally biased region" description="Basic and acidic residues" evidence="2">
    <location>
        <begin position="28"/>
        <end position="42"/>
    </location>
</feature>
<evidence type="ECO:0000256" key="1">
    <source>
        <dbReference type="SAM" id="Coils"/>
    </source>
</evidence>
<evidence type="ECO:0000256" key="2">
    <source>
        <dbReference type="SAM" id="MobiDB-lite"/>
    </source>
</evidence>
<evidence type="ECO:0000313" key="3">
    <source>
        <dbReference type="EMBL" id="MCX7568979.1"/>
    </source>
</evidence>
<keyword evidence="4" id="KW-1185">Reference proteome</keyword>
<dbReference type="RefSeq" id="WP_267150209.1">
    <property type="nucleotide sequence ID" value="NZ_JAPMLT010000001.1"/>
</dbReference>
<feature type="coiled-coil region" evidence="1">
    <location>
        <begin position="98"/>
        <end position="125"/>
    </location>
</feature>
<organism evidence="3 4">
    <name type="scientific">Tumebacillus lacus</name>
    <dbReference type="NCBI Taxonomy" id="2995335"/>
    <lineage>
        <taxon>Bacteria</taxon>
        <taxon>Bacillati</taxon>
        <taxon>Bacillota</taxon>
        <taxon>Bacilli</taxon>
        <taxon>Bacillales</taxon>
        <taxon>Alicyclobacillaceae</taxon>
        <taxon>Tumebacillus</taxon>
    </lineage>
</organism>
<evidence type="ECO:0000313" key="4">
    <source>
        <dbReference type="Proteomes" id="UP001208017"/>
    </source>
</evidence>
<sequence>MPKLEALRWVPKLLNAYIDAKVEYETNRRLQEQSGEETKPSDESADLPLRPAKKHRPRLQKHTRRTAGKKKAVTSPARTFAEPGSVWLAKGTALPVGKQRQMDRLEMLRQQVAHLQKQLDRELQLLRKRV</sequence>
<dbReference type="EMBL" id="JAPMLT010000001">
    <property type="protein sequence ID" value="MCX7568979.1"/>
    <property type="molecule type" value="Genomic_DNA"/>
</dbReference>
<keyword evidence="1" id="KW-0175">Coiled coil</keyword>
<name>A0ABT3WWC6_9BACL</name>
<protein>
    <recommendedName>
        <fullName evidence="5">Transposase</fullName>
    </recommendedName>
</protein>
<feature type="compositionally biased region" description="Basic residues" evidence="2">
    <location>
        <begin position="51"/>
        <end position="72"/>
    </location>
</feature>
<accession>A0ABT3WWC6</accession>
<gene>
    <name evidence="3" type="ORF">OS242_03255</name>
</gene>
<proteinExistence type="predicted"/>
<dbReference type="Proteomes" id="UP001208017">
    <property type="component" value="Unassembled WGS sequence"/>
</dbReference>
<comment type="caution">
    <text evidence="3">The sequence shown here is derived from an EMBL/GenBank/DDBJ whole genome shotgun (WGS) entry which is preliminary data.</text>
</comment>
<reference evidence="3 4" key="1">
    <citation type="submission" date="2022-11" db="EMBL/GenBank/DDBJ databases">
        <title>Study of microbial diversity in lake waters.</title>
        <authorList>
            <person name="Zhang J."/>
        </authorList>
    </citation>
    <scope>NUCLEOTIDE SEQUENCE [LARGE SCALE GENOMIC DNA]</scope>
    <source>
        <strain evidence="3 4">DT12</strain>
    </source>
</reference>
<evidence type="ECO:0008006" key="5">
    <source>
        <dbReference type="Google" id="ProtNLM"/>
    </source>
</evidence>
<feature type="region of interest" description="Disordered" evidence="2">
    <location>
        <begin position="28"/>
        <end position="78"/>
    </location>
</feature>